<dbReference type="AlphaFoldDB" id="A0A7Z0GL01"/>
<sequence>MQSHREESIGWIITVDEKSATHLDDVVVELQAAGLRVNRVLTSLGMINGRAREDQWETLAAVDGVVSVDREQEHRISPPDADVQ</sequence>
<evidence type="ECO:0008006" key="3">
    <source>
        <dbReference type="Google" id="ProtNLM"/>
    </source>
</evidence>
<organism evidence="1 2">
    <name type="scientific">Nesterenkonia xinjiangensis</name>
    <dbReference type="NCBI Taxonomy" id="225327"/>
    <lineage>
        <taxon>Bacteria</taxon>
        <taxon>Bacillati</taxon>
        <taxon>Actinomycetota</taxon>
        <taxon>Actinomycetes</taxon>
        <taxon>Micrococcales</taxon>
        <taxon>Micrococcaceae</taxon>
        <taxon>Nesterenkonia</taxon>
    </lineage>
</organism>
<gene>
    <name evidence="1" type="ORF">HNR09_001368</name>
</gene>
<keyword evidence="2" id="KW-1185">Reference proteome</keyword>
<dbReference type="EMBL" id="JACCFY010000001">
    <property type="protein sequence ID" value="NYJ77957.1"/>
    <property type="molecule type" value="Genomic_DNA"/>
</dbReference>
<accession>A0A7Z0GL01</accession>
<proteinExistence type="predicted"/>
<dbReference type="Proteomes" id="UP000535437">
    <property type="component" value="Unassembled WGS sequence"/>
</dbReference>
<dbReference type="RefSeq" id="WP_179541369.1">
    <property type="nucleotide sequence ID" value="NZ_BAAALL010000002.1"/>
</dbReference>
<protein>
    <recommendedName>
        <fullName evidence="3">Ketohydroxyglutarate aldolase</fullName>
    </recommendedName>
</protein>
<name>A0A7Z0GL01_9MICC</name>
<evidence type="ECO:0000313" key="2">
    <source>
        <dbReference type="Proteomes" id="UP000535437"/>
    </source>
</evidence>
<reference evidence="1 2" key="1">
    <citation type="submission" date="2020-07" db="EMBL/GenBank/DDBJ databases">
        <title>Sequencing the genomes of 1000 actinobacteria strains.</title>
        <authorList>
            <person name="Klenk H.-P."/>
        </authorList>
    </citation>
    <scope>NUCLEOTIDE SEQUENCE [LARGE SCALE GENOMIC DNA]</scope>
    <source>
        <strain evidence="1 2">DSM 15475</strain>
    </source>
</reference>
<comment type="caution">
    <text evidence="1">The sequence shown here is derived from an EMBL/GenBank/DDBJ whole genome shotgun (WGS) entry which is preliminary data.</text>
</comment>
<evidence type="ECO:0000313" key="1">
    <source>
        <dbReference type="EMBL" id="NYJ77957.1"/>
    </source>
</evidence>